<evidence type="ECO:0008006" key="4">
    <source>
        <dbReference type="Google" id="ProtNLM"/>
    </source>
</evidence>
<comment type="caution">
    <text evidence="3">The sequence shown here is derived from an EMBL/GenBank/DDBJ whole genome shotgun (WGS) entry which is preliminary data.</text>
</comment>
<keyword evidence="2" id="KW-0732">Signal</keyword>
<evidence type="ECO:0000313" key="3">
    <source>
        <dbReference type="EMBL" id="HGY94647.1"/>
    </source>
</evidence>
<name>A0A7V4XT72_9BACT</name>
<keyword evidence="1" id="KW-0472">Membrane</keyword>
<reference evidence="3" key="1">
    <citation type="journal article" date="2020" name="mSystems">
        <title>Genome- and Community-Level Interaction Insights into Carbon Utilization and Element Cycling Functions of Hydrothermarchaeota in Hydrothermal Sediment.</title>
        <authorList>
            <person name="Zhou Z."/>
            <person name="Liu Y."/>
            <person name="Xu W."/>
            <person name="Pan J."/>
            <person name="Luo Z.H."/>
            <person name="Li M."/>
        </authorList>
    </citation>
    <scope>NUCLEOTIDE SEQUENCE [LARGE SCALE GENOMIC DNA]</scope>
    <source>
        <strain evidence="3">SpSt-855</strain>
    </source>
</reference>
<dbReference type="EMBL" id="DTKL01000052">
    <property type="protein sequence ID" value="HGY94647.1"/>
    <property type="molecule type" value="Genomic_DNA"/>
</dbReference>
<sequence>MKRLVWILFLCTLPCPAQRVSPQQPMTIAPPCTPSIKLVGDSREIVDCNGKTQLIPNDSAIVPAREQISPLEQKALDAELNYRIYAWHHTRDVFEWQYWSGIVIFIVSVLLVIAGIVFAAWQLQYSMRLGSKRMEVMDAHAAALTAAAAAGDGAAAAAVANEPSDTTLKISATGLEVHSATLGVIILAFSMGFFYMYLKYVYPIQLVQTQPVAQTQTQR</sequence>
<feature type="transmembrane region" description="Helical" evidence="1">
    <location>
        <begin position="180"/>
        <end position="198"/>
    </location>
</feature>
<organism evidence="3">
    <name type="scientific">Acidobacterium capsulatum</name>
    <dbReference type="NCBI Taxonomy" id="33075"/>
    <lineage>
        <taxon>Bacteria</taxon>
        <taxon>Pseudomonadati</taxon>
        <taxon>Acidobacteriota</taxon>
        <taxon>Terriglobia</taxon>
        <taxon>Terriglobales</taxon>
        <taxon>Acidobacteriaceae</taxon>
        <taxon>Acidobacterium</taxon>
    </lineage>
</organism>
<evidence type="ECO:0000256" key="1">
    <source>
        <dbReference type="SAM" id="Phobius"/>
    </source>
</evidence>
<feature type="signal peptide" evidence="2">
    <location>
        <begin position="1"/>
        <end position="19"/>
    </location>
</feature>
<keyword evidence="1" id="KW-1133">Transmembrane helix</keyword>
<feature type="chain" id="PRO_5031572149" description="Lipoprotein" evidence="2">
    <location>
        <begin position="20"/>
        <end position="219"/>
    </location>
</feature>
<feature type="transmembrane region" description="Helical" evidence="1">
    <location>
        <begin position="98"/>
        <end position="121"/>
    </location>
</feature>
<evidence type="ECO:0000256" key="2">
    <source>
        <dbReference type="SAM" id="SignalP"/>
    </source>
</evidence>
<protein>
    <recommendedName>
        <fullName evidence="4">Lipoprotein</fullName>
    </recommendedName>
</protein>
<accession>A0A7V4XT72</accession>
<feature type="transmembrane region" description="Helical" evidence="1">
    <location>
        <begin position="141"/>
        <end position="160"/>
    </location>
</feature>
<gene>
    <name evidence="3" type="ORF">ENW50_08210</name>
</gene>
<keyword evidence="1" id="KW-0812">Transmembrane</keyword>
<dbReference type="AlphaFoldDB" id="A0A7V4XT72"/>
<proteinExistence type="predicted"/>